<evidence type="ECO:0000313" key="3">
    <source>
        <dbReference type="EMBL" id="VYS76916.1"/>
    </source>
</evidence>
<feature type="compositionally biased region" description="Low complexity" evidence="1">
    <location>
        <begin position="64"/>
        <end position="84"/>
    </location>
</feature>
<name>A0A6N2R824_9FIRM</name>
<keyword evidence="2" id="KW-0472">Membrane</keyword>
<keyword evidence="2" id="KW-0812">Transmembrane</keyword>
<organism evidence="3">
    <name type="scientific">[Clostridium] nexile</name>
    <dbReference type="NCBI Taxonomy" id="29361"/>
    <lineage>
        <taxon>Bacteria</taxon>
        <taxon>Bacillati</taxon>
        <taxon>Bacillota</taxon>
        <taxon>Clostridia</taxon>
        <taxon>Lachnospirales</taxon>
        <taxon>Lachnospiraceae</taxon>
        <taxon>Tyzzerella</taxon>
    </lineage>
</organism>
<dbReference type="EMBL" id="CACRTG010000001">
    <property type="protein sequence ID" value="VYS76916.1"/>
    <property type="molecule type" value="Genomic_DNA"/>
</dbReference>
<accession>A0A6N2R824</accession>
<feature type="compositionally biased region" description="Acidic residues" evidence="1">
    <location>
        <begin position="86"/>
        <end position="104"/>
    </location>
</feature>
<evidence type="ECO:0000256" key="1">
    <source>
        <dbReference type="SAM" id="MobiDB-lite"/>
    </source>
</evidence>
<keyword evidence="2" id="KW-1133">Transmembrane helix</keyword>
<reference evidence="3" key="1">
    <citation type="submission" date="2019-11" db="EMBL/GenBank/DDBJ databases">
        <authorList>
            <person name="Feng L."/>
        </authorList>
    </citation>
    <scope>NUCLEOTIDE SEQUENCE</scope>
    <source>
        <strain evidence="3">CnexileLFYP112</strain>
    </source>
</reference>
<protein>
    <recommendedName>
        <fullName evidence="4">MucBP domain-containing protein</fullName>
    </recommendedName>
</protein>
<sequence length="142" mass="15262">MVAYHYIEGYQPQAYNLTKTLSKNEAENVFTFVYEPVPKDTVTTETEVITRPDGTTGTAGGNAGQNAGTTTGGNTANGDAQGTTEVPDEDVPQNVVDLDDEDVPLDNKDLDRPGSTTNRIPIYATIALAAAGFVYVKRFKKK</sequence>
<feature type="region of interest" description="Disordered" evidence="1">
    <location>
        <begin position="42"/>
        <end position="116"/>
    </location>
</feature>
<feature type="transmembrane region" description="Helical" evidence="2">
    <location>
        <begin position="120"/>
        <end position="136"/>
    </location>
</feature>
<evidence type="ECO:0000256" key="2">
    <source>
        <dbReference type="SAM" id="Phobius"/>
    </source>
</evidence>
<proteinExistence type="predicted"/>
<evidence type="ECO:0008006" key="4">
    <source>
        <dbReference type="Google" id="ProtNLM"/>
    </source>
</evidence>
<gene>
    <name evidence="3" type="ORF">CNLFYP112_00024</name>
</gene>
<dbReference type="AlphaFoldDB" id="A0A6N2R824"/>